<dbReference type="AlphaFoldDB" id="Q4J9U2"/>
<dbReference type="HOGENOM" id="CLU_1830676_0_0_2"/>
<name>Q4J9U2_SULAC</name>
<evidence type="ECO:0000313" key="2">
    <source>
        <dbReference type="Proteomes" id="UP000001018"/>
    </source>
</evidence>
<evidence type="ECO:0000313" key="1">
    <source>
        <dbReference type="EMBL" id="AAY80438.1"/>
    </source>
</evidence>
<dbReference type="EMBL" id="CP000077">
    <property type="protein sequence ID" value="AAY80438.1"/>
    <property type="molecule type" value="Genomic_DNA"/>
</dbReference>
<protein>
    <submittedName>
        <fullName evidence="1">Uncharacterized protein</fullName>
    </submittedName>
</protein>
<keyword evidence="2" id="KW-1185">Reference proteome</keyword>
<dbReference type="KEGG" id="sai:Saci_1081"/>
<sequence>MIILVFSRLSKILSSTLLDIVVPSLLWIQSNNLLHVFIPDPKHLSAYLYLLAEISDTLLFVSMSFSNSSKATLIAISIISSIFPPSKNLFAPNVNQPGIPSKRSTNLSTTELLALRPTSWKPLVRNSLLISLLNLSSVTE</sequence>
<organism evidence="1 2">
    <name type="scientific">Sulfolobus acidocaldarius (strain ATCC 33909 / DSM 639 / JCM 8929 / NBRC 15157 / NCIMB 11770)</name>
    <dbReference type="NCBI Taxonomy" id="330779"/>
    <lineage>
        <taxon>Archaea</taxon>
        <taxon>Thermoproteota</taxon>
        <taxon>Thermoprotei</taxon>
        <taxon>Sulfolobales</taxon>
        <taxon>Sulfolobaceae</taxon>
        <taxon>Sulfolobus</taxon>
    </lineage>
</organism>
<dbReference type="Proteomes" id="UP000001018">
    <property type="component" value="Chromosome"/>
</dbReference>
<accession>Q4J9U2</accession>
<gene>
    <name evidence="1" type="ordered locus">Saci_1081</name>
</gene>
<proteinExistence type="predicted"/>
<reference evidence="1 2" key="1">
    <citation type="journal article" date="2005" name="J. Bacteriol.">
        <title>The genome of Sulfolobus acidocaldarius, a model organism of the Crenarchaeota.</title>
        <authorList>
            <person name="Chen L."/>
            <person name="Brugger K."/>
            <person name="Skovgaard M."/>
            <person name="Redder P."/>
            <person name="She Q."/>
            <person name="Torarinsson E."/>
            <person name="Greve B."/>
            <person name="Awayez M."/>
            <person name="Zibat A."/>
            <person name="Klenk H.-P."/>
            <person name="Garrett R.A."/>
        </authorList>
    </citation>
    <scope>NUCLEOTIDE SEQUENCE [LARGE SCALE GENOMIC DNA]</scope>
    <source>
        <strain evidence="2">ATCC 33909 / DSM 639 / JCM 8929 / NBRC 15157 / NCIMB 11770</strain>
    </source>
</reference>